<comment type="caution">
    <text evidence="1">The sequence shown here is derived from an EMBL/GenBank/DDBJ whole genome shotgun (WGS) entry which is preliminary data.</text>
</comment>
<keyword evidence="2" id="KW-1185">Reference proteome</keyword>
<dbReference type="InterPro" id="IPR016181">
    <property type="entry name" value="Acyl_CoA_acyltransferase"/>
</dbReference>
<name>A0A0V0QCQ3_PSEPJ</name>
<sequence>MDYKTEVYSEEALKKHIKLCSHMYSRKSDPYEGFKNYEQLEQFTISKLKNSEKNSHFKSICFATPQSQNQNEEPIGVACVKDLDDYNNIQYFKNFKFVKITTSELYYFKQLKKFMHQKLNFDKNAKICYFHSIFVKQEFQFKGVMENMIRKLAEEMLKNGYKYGIGIQYLPIHGYSIQELKSHFNSTYPKNVVQLYTEEESLGINVQSQKQLPCIIAIIDLEKALQAPLVKQTNKLPTPKL</sequence>
<dbReference type="InParanoid" id="A0A0V0QCQ3"/>
<gene>
    <name evidence="1" type="ORF">PPERSA_12591</name>
</gene>
<dbReference type="EMBL" id="LDAU01000202">
    <property type="protein sequence ID" value="KRW99915.1"/>
    <property type="molecule type" value="Genomic_DNA"/>
</dbReference>
<dbReference type="AlphaFoldDB" id="A0A0V0QCQ3"/>
<protein>
    <submittedName>
        <fullName evidence="1">Acyl-CoA N-acyltransferase</fullName>
    </submittedName>
</protein>
<evidence type="ECO:0000313" key="1">
    <source>
        <dbReference type="EMBL" id="KRW99915.1"/>
    </source>
</evidence>
<dbReference type="Proteomes" id="UP000054937">
    <property type="component" value="Unassembled WGS sequence"/>
</dbReference>
<proteinExistence type="predicted"/>
<evidence type="ECO:0000313" key="2">
    <source>
        <dbReference type="Proteomes" id="UP000054937"/>
    </source>
</evidence>
<keyword evidence="1" id="KW-0808">Transferase</keyword>
<dbReference type="Gene3D" id="3.40.630.30">
    <property type="match status" value="1"/>
</dbReference>
<reference evidence="1 2" key="1">
    <citation type="journal article" date="2015" name="Sci. Rep.">
        <title>Genome of the facultative scuticociliatosis pathogen Pseudocohnilembus persalinus provides insight into its virulence through horizontal gene transfer.</title>
        <authorList>
            <person name="Xiong J."/>
            <person name="Wang G."/>
            <person name="Cheng J."/>
            <person name="Tian M."/>
            <person name="Pan X."/>
            <person name="Warren A."/>
            <person name="Jiang C."/>
            <person name="Yuan D."/>
            <person name="Miao W."/>
        </authorList>
    </citation>
    <scope>NUCLEOTIDE SEQUENCE [LARGE SCALE GENOMIC DNA]</scope>
    <source>
        <strain evidence="1">36N120E</strain>
    </source>
</reference>
<organism evidence="1 2">
    <name type="scientific">Pseudocohnilembus persalinus</name>
    <name type="common">Ciliate</name>
    <dbReference type="NCBI Taxonomy" id="266149"/>
    <lineage>
        <taxon>Eukaryota</taxon>
        <taxon>Sar</taxon>
        <taxon>Alveolata</taxon>
        <taxon>Ciliophora</taxon>
        <taxon>Intramacronucleata</taxon>
        <taxon>Oligohymenophorea</taxon>
        <taxon>Scuticociliatia</taxon>
        <taxon>Philasterida</taxon>
        <taxon>Pseudocohnilembidae</taxon>
        <taxon>Pseudocohnilembus</taxon>
    </lineage>
</organism>
<keyword evidence="1" id="KW-0012">Acyltransferase</keyword>
<dbReference type="GO" id="GO:0016746">
    <property type="term" value="F:acyltransferase activity"/>
    <property type="evidence" value="ECO:0007669"/>
    <property type="project" value="UniProtKB-KW"/>
</dbReference>
<dbReference type="SUPFAM" id="SSF55729">
    <property type="entry name" value="Acyl-CoA N-acyltransferases (Nat)"/>
    <property type="match status" value="1"/>
</dbReference>
<accession>A0A0V0QCQ3</accession>